<evidence type="ECO:0000313" key="2">
    <source>
        <dbReference type="Proteomes" id="UP001159363"/>
    </source>
</evidence>
<gene>
    <name evidence="1" type="ORF">PR048_001898</name>
</gene>
<feature type="non-terminal residue" evidence="1">
    <location>
        <position position="125"/>
    </location>
</feature>
<evidence type="ECO:0000313" key="1">
    <source>
        <dbReference type="EMBL" id="KAJ8896554.1"/>
    </source>
</evidence>
<dbReference type="EMBL" id="JARBHB010000001">
    <property type="protein sequence ID" value="KAJ8896554.1"/>
    <property type="molecule type" value="Genomic_DNA"/>
</dbReference>
<organism evidence="1 2">
    <name type="scientific">Dryococelus australis</name>
    <dbReference type="NCBI Taxonomy" id="614101"/>
    <lineage>
        <taxon>Eukaryota</taxon>
        <taxon>Metazoa</taxon>
        <taxon>Ecdysozoa</taxon>
        <taxon>Arthropoda</taxon>
        <taxon>Hexapoda</taxon>
        <taxon>Insecta</taxon>
        <taxon>Pterygota</taxon>
        <taxon>Neoptera</taxon>
        <taxon>Polyneoptera</taxon>
        <taxon>Phasmatodea</taxon>
        <taxon>Verophasmatodea</taxon>
        <taxon>Anareolatae</taxon>
        <taxon>Phasmatidae</taxon>
        <taxon>Eurycanthinae</taxon>
        <taxon>Dryococelus</taxon>
    </lineage>
</organism>
<accession>A0ABQ9IIL7</accession>
<keyword evidence="2" id="KW-1185">Reference proteome</keyword>
<comment type="caution">
    <text evidence="1">The sequence shown here is derived from an EMBL/GenBank/DDBJ whole genome shotgun (WGS) entry which is preliminary data.</text>
</comment>
<reference evidence="1 2" key="1">
    <citation type="submission" date="2023-02" db="EMBL/GenBank/DDBJ databases">
        <title>LHISI_Scaffold_Assembly.</title>
        <authorList>
            <person name="Stuart O.P."/>
            <person name="Cleave R."/>
            <person name="Magrath M.J.L."/>
            <person name="Mikheyev A.S."/>
        </authorList>
    </citation>
    <scope>NUCLEOTIDE SEQUENCE [LARGE SCALE GENOMIC DNA]</scope>
    <source>
        <strain evidence="1">Daus_M_001</strain>
        <tissue evidence="1">Leg muscle</tissue>
    </source>
</reference>
<sequence>MYSFIFMISEGVAWLYRLNKEELGNLLSDCDQSFPAEATMEFLRRQAVRIVLGTRATPGGGGGKAGLSVSNSPSFASKLLFQSLESIPQLTLGELYAVLLIFIAVFKIIDLHLCGDLTHLTKEVS</sequence>
<protein>
    <submittedName>
        <fullName evidence="1">Uncharacterized protein</fullName>
    </submittedName>
</protein>
<name>A0ABQ9IIL7_9NEOP</name>
<dbReference type="Proteomes" id="UP001159363">
    <property type="component" value="Chromosome 1"/>
</dbReference>
<proteinExistence type="predicted"/>